<reference evidence="3 4" key="1">
    <citation type="journal article" date="2023" name="Plants (Basel)">
        <title>Bridging the Gap: Combining Genomics and Transcriptomics Approaches to Understand Stylosanthes scabra, an Orphan Legume from the Brazilian Caatinga.</title>
        <authorList>
            <person name="Ferreira-Neto J.R.C."/>
            <person name="da Silva M.D."/>
            <person name="Binneck E."/>
            <person name="de Melo N.F."/>
            <person name="da Silva R.H."/>
            <person name="de Melo A.L.T.M."/>
            <person name="Pandolfi V."/>
            <person name="Bustamante F.O."/>
            <person name="Brasileiro-Vidal A.C."/>
            <person name="Benko-Iseppon A.M."/>
        </authorList>
    </citation>
    <scope>NUCLEOTIDE SEQUENCE [LARGE SCALE GENOMIC DNA]</scope>
    <source>
        <tissue evidence="3">Leaves</tissue>
    </source>
</reference>
<keyword evidence="2" id="KW-0732">Signal</keyword>
<feature type="signal peptide" evidence="2">
    <location>
        <begin position="1"/>
        <end position="23"/>
    </location>
</feature>
<dbReference type="Proteomes" id="UP001341840">
    <property type="component" value="Unassembled WGS sequence"/>
</dbReference>
<dbReference type="SUPFAM" id="SSF53474">
    <property type="entry name" value="alpha/beta-Hydrolases"/>
    <property type="match status" value="1"/>
</dbReference>
<comment type="caution">
    <text evidence="3">The sequence shown here is derived from an EMBL/GenBank/DDBJ whole genome shotgun (WGS) entry which is preliminary data.</text>
</comment>
<dbReference type="Gene3D" id="3.40.50.1820">
    <property type="entry name" value="alpha/beta hydrolase"/>
    <property type="match status" value="1"/>
</dbReference>
<dbReference type="InterPro" id="IPR029058">
    <property type="entry name" value="AB_hydrolase_fold"/>
</dbReference>
<sequence length="440" mass="48964">MNTIIFFIFCFCLLCIQTHHVSSSSSESNNIFPKEAHPTKSGYLPVSTTSSSAIFYAFYEAQNSTVPLSETPLIIWLQGGPGTSSMIGNFYEIGPWRITESITLEPNPGSWNNYFGLLFLDNPIGTGFSIASSPQEIPTDQQGIAEHLFAAITRFLQLDPVYKHRPIYINGQSYGGKCASSTGFYILKRNAQLRAPQRVNLAGVVIGDGLIELQTQLGTRHANAYYLGLINEKQLKELEKDQLEVVKFTQTLQWGRATDAAGRLTAKLQNMTGLATLSDYTRKDHPYHYEDWVTQFLNIAEVKKALGVNESQVFKASSSDVVAALHDDVPKSVKSMVEVLLKSNSIRVLLYQGQYDLLAGPVQIEAVVKLLKWEGIEEYMNAERKIWKVNGELAGYVQQWKSLTNVVVLGGGHLMPADQPLNAKAMIEDWVLQRGLYQSA</sequence>
<evidence type="ECO:0000256" key="1">
    <source>
        <dbReference type="ARBA" id="ARBA00009431"/>
    </source>
</evidence>
<gene>
    <name evidence="3" type="ORF">PIB30_064032</name>
</gene>
<evidence type="ECO:0000313" key="4">
    <source>
        <dbReference type="Proteomes" id="UP001341840"/>
    </source>
</evidence>
<protein>
    <submittedName>
        <fullName evidence="3">Uncharacterized protein</fullName>
    </submittedName>
</protein>
<feature type="chain" id="PRO_5047180950" evidence="2">
    <location>
        <begin position="24"/>
        <end position="440"/>
    </location>
</feature>
<keyword evidence="4" id="KW-1185">Reference proteome</keyword>
<dbReference type="PANTHER" id="PTHR11802:SF454">
    <property type="entry name" value="SERINE CARBOXYPEPTIDASE-LIKE 50"/>
    <property type="match status" value="1"/>
</dbReference>
<dbReference type="Pfam" id="PF00450">
    <property type="entry name" value="Peptidase_S10"/>
    <property type="match status" value="1"/>
</dbReference>
<dbReference type="EMBL" id="JASCZI010121447">
    <property type="protein sequence ID" value="MED6161790.1"/>
    <property type="molecule type" value="Genomic_DNA"/>
</dbReference>
<name>A0ABU6UKG5_9FABA</name>
<dbReference type="PANTHER" id="PTHR11802">
    <property type="entry name" value="SERINE PROTEASE FAMILY S10 SERINE CARBOXYPEPTIDASE"/>
    <property type="match status" value="1"/>
</dbReference>
<evidence type="ECO:0000256" key="2">
    <source>
        <dbReference type="SAM" id="SignalP"/>
    </source>
</evidence>
<evidence type="ECO:0000313" key="3">
    <source>
        <dbReference type="EMBL" id="MED6161790.1"/>
    </source>
</evidence>
<proteinExistence type="inferred from homology"/>
<organism evidence="3 4">
    <name type="scientific">Stylosanthes scabra</name>
    <dbReference type="NCBI Taxonomy" id="79078"/>
    <lineage>
        <taxon>Eukaryota</taxon>
        <taxon>Viridiplantae</taxon>
        <taxon>Streptophyta</taxon>
        <taxon>Embryophyta</taxon>
        <taxon>Tracheophyta</taxon>
        <taxon>Spermatophyta</taxon>
        <taxon>Magnoliopsida</taxon>
        <taxon>eudicotyledons</taxon>
        <taxon>Gunneridae</taxon>
        <taxon>Pentapetalae</taxon>
        <taxon>rosids</taxon>
        <taxon>fabids</taxon>
        <taxon>Fabales</taxon>
        <taxon>Fabaceae</taxon>
        <taxon>Papilionoideae</taxon>
        <taxon>50 kb inversion clade</taxon>
        <taxon>dalbergioids sensu lato</taxon>
        <taxon>Dalbergieae</taxon>
        <taxon>Pterocarpus clade</taxon>
        <taxon>Stylosanthes</taxon>
    </lineage>
</organism>
<accession>A0ABU6UKG5</accession>
<dbReference type="InterPro" id="IPR001563">
    <property type="entry name" value="Peptidase_S10"/>
</dbReference>
<comment type="similarity">
    <text evidence="1">Belongs to the peptidase S10 family.</text>
</comment>
<dbReference type="PRINTS" id="PR00724">
    <property type="entry name" value="CRBOXYPTASEC"/>
</dbReference>